<evidence type="ECO:0000313" key="12">
    <source>
        <dbReference type="EMBL" id="KWR56244.1"/>
    </source>
</evidence>
<dbReference type="InterPro" id="IPR023997">
    <property type="entry name" value="TonB-dep_OMP_SusC/RagA_CS"/>
</dbReference>
<dbReference type="STRING" id="46506.AA415_01317"/>
<dbReference type="NCBIfam" id="TIGR04057">
    <property type="entry name" value="SusC_RagA_signa"/>
    <property type="match status" value="1"/>
</dbReference>
<evidence type="ECO:0000256" key="1">
    <source>
        <dbReference type="ARBA" id="ARBA00004571"/>
    </source>
</evidence>
<keyword evidence="3 8" id="KW-1134">Transmembrane beta strand</keyword>
<keyword evidence="7 8" id="KW-0998">Cell outer membrane</keyword>
<evidence type="ECO:0000256" key="9">
    <source>
        <dbReference type="RuleBase" id="RU003357"/>
    </source>
</evidence>
<evidence type="ECO:0000256" key="2">
    <source>
        <dbReference type="ARBA" id="ARBA00022448"/>
    </source>
</evidence>
<dbReference type="PATRIC" id="fig|46506.5.peg.1405"/>
<dbReference type="InterPro" id="IPR000531">
    <property type="entry name" value="Beta-barrel_TonB"/>
</dbReference>
<dbReference type="AlphaFoldDB" id="A0A125MG66"/>
<dbReference type="EMBL" id="LRGC01000004">
    <property type="protein sequence ID" value="KWR56244.1"/>
    <property type="molecule type" value="Genomic_DNA"/>
</dbReference>
<comment type="subcellular location">
    <subcellularLocation>
        <location evidence="1 8">Cell outer membrane</location>
        <topology evidence="1 8">Multi-pass membrane protein</topology>
    </subcellularLocation>
</comment>
<dbReference type="NCBIfam" id="TIGR04056">
    <property type="entry name" value="OMP_RagA_SusC"/>
    <property type="match status" value="1"/>
</dbReference>
<keyword evidence="6 8" id="KW-0472">Membrane</keyword>
<dbReference type="Gene3D" id="2.170.130.10">
    <property type="entry name" value="TonB-dependent receptor, plug domain"/>
    <property type="match status" value="1"/>
</dbReference>
<evidence type="ECO:0000256" key="5">
    <source>
        <dbReference type="ARBA" id="ARBA00023077"/>
    </source>
</evidence>
<evidence type="ECO:0000256" key="6">
    <source>
        <dbReference type="ARBA" id="ARBA00023136"/>
    </source>
</evidence>
<keyword evidence="5 9" id="KW-0798">TonB box</keyword>
<dbReference type="Proteomes" id="UP000056419">
    <property type="component" value="Unassembled WGS sequence"/>
</dbReference>
<dbReference type="InterPro" id="IPR037066">
    <property type="entry name" value="Plug_dom_sf"/>
</dbReference>
<gene>
    <name evidence="12" type="ORF">AA415_01317</name>
</gene>
<dbReference type="Pfam" id="PF00593">
    <property type="entry name" value="TonB_dep_Rec_b-barrel"/>
    <property type="match status" value="1"/>
</dbReference>
<keyword evidence="12" id="KW-0675">Receptor</keyword>
<dbReference type="InterPro" id="IPR012910">
    <property type="entry name" value="Plug_dom"/>
</dbReference>
<evidence type="ECO:0000256" key="7">
    <source>
        <dbReference type="ARBA" id="ARBA00023237"/>
    </source>
</evidence>
<dbReference type="Pfam" id="PF07715">
    <property type="entry name" value="Plug"/>
    <property type="match status" value="1"/>
</dbReference>
<name>A0A125MG66_BACSE</name>
<dbReference type="SUPFAM" id="SSF49464">
    <property type="entry name" value="Carboxypeptidase regulatory domain-like"/>
    <property type="match status" value="1"/>
</dbReference>
<keyword evidence="13" id="KW-1185">Reference proteome</keyword>
<dbReference type="InterPro" id="IPR036942">
    <property type="entry name" value="Beta-barrel_TonB_sf"/>
</dbReference>
<proteinExistence type="inferred from homology"/>
<dbReference type="SUPFAM" id="SSF56935">
    <property type="entry name" value="Porins"/>
    <property type="match status" value="1"/>
</dbReference>
<evidence type="ECO:0000256" key="8">
    <source>
        <dbReference type="PROSITE-ProRule" id="PRU01360"/>
    </source>
</evidence>
<evidence type="ECO:0000256" key="4">
    <source>
        <dbReference type="ARBA" id="ARBA00022692"/>
    </source>
</evidence>
<evidence type="ECO:0000259" key="10">
    <source>
        <dbReference type="Pfam" id="PF00593"/>
    </source>
</evidence>
<comment type="similarity">
    <text evidence="8 9">Belongs to the TonB-dependent receptor family.</text>
</comment>
<keyword evidence="2 8" id="KW-0813">Transport</keyword>
<comment type="caution">
    <text evidence="12">The sequence shown here is derived from an EMBL/GenBank/DDBJ whole genome shotgun (WGS) entry which is preliminary data.</text>
</comment>
<dbReference type="FunFam" id="2.60.40.1120:FF:000003">
    <property type="entry name" value="Outer membrane protein Omp121"/>
    <property type="match status" value="1"/>
</dbReference>
<dbReference type="InterPro" id="IPR039426">
    <property type="entry name" value="TonB-dep_rcpt-like"/>
</dbReference>
<dbReference type="PROSITE" id="PS52016">
    <property type="entry name" value="TONB_DEPENDENT_REC_3"/>
    <property type="match status" value="1"/>
</dbReference>
<protein>
    <submittedName>
        <fullName evidence="12">TonB-dependent receptor plug domain protein</fullName>
    </submittedName>
</protein>
<keyword evidence="4 8" id="KW-0812">Transmembrane</keyword>
<evidence type="ECO:0000259" key="11">
    <source>
        <dbReference type="Pfam" id="PF07715"/>
    </source>
</evidence>
<dbReference type="InterPro" id="IPR023996">
    <property type="entry name" value="TonB-dep_OMP_SusC/RagA"/>
</dbReference>
<reference evidence="12 13" key="1">
    <citation type="journal article" date="2016" name="BMC Genomics">
        <title>Type VI secretion systems of human gut Bacteroidales segregate into three genetic architectures, two of which are contained on mobile genetic elements.</title>
        <authorList>
            <person name="Coyne M.J."/>
            <person name="Roelofs K.G."/>
            <person name="Comstock L.E."/>
        </authorList>
    </citation>
    <scope>NUCLEOTIDE SEQUENCE [LARGE SCALE GENOMIC DNA]</scope>
    <source>
        <strain evidence="12 13">CL09T03C01</strain>
    </source>
</reference>
<feature type="domain" description="TonB-dependent receptor plug" evidence="11">
    <location>
        <begin position="140"/>
        <end position="248"/>
    </location>
</feature>
<dbReference type="InterPro" id="IPR008969">
    <property type="entry name" value="CarboxyPept-like_regulatory"/>
</dbReference>
<sequence>MNEERKKRGLTSSKFLTAIVVGALLINSNNVLATQALSNDLLKVSEQLQVQAITGLVVDTHGEPVIGASVVEKGTTNGIVTDLDGKFTLNVKLGATIQVSFVGYQTQEVKAAKTMKVTLVEDTELLDEVVVVGYGSQKKANLTGAVSTVDVGKTLSAKPQMDVTKALQGVVPGLTILNTQGGINEQPKMTIRGVGTLSNKESSDPLIIVDGVPLDDLSLINPQDIDNVSVLKDAASTSIYGSRAAFGVVLITTKQGTKKDKVSINYSNNFAWSTPSILPEYADVPSQLKALIAVNERNGTAPELFGMYLDKMLPYAEAWQAQHGHKKTGYRDMQPFQSMDNVGDYYLDPTTGKAMYYADWDVTGIMYQNWAPSQSHNVNVQGTSGRTTYYLSFGYDKKEGVLNFNPDQVRRYNVNANITSDLTDWLQVGGRFSFTDRDYTEPNTRRSTYQYFWRWGSFFEPLGTIDGTDMRNAISYLKQAGNNETSTNYVRMTGFAKAKLFKGFTLNADYTYNVKNLFQDKVGLPVTDVYDSWGNITTPTTVVSDSYLQQQSEKTTSYAFNVYANYEFNLKQKHNFNIMLGANAEGEEFYWHRSKKMGLLNPNQPEFGLANGTQTVDGRHVHSATAGYFGRINYNWNEIWLLELNGRFDGSSSFPSKDRWAFFPSASVGYRFSQEGYFDKLRNIINNGKLRASLGEIGNEAVGEDMFISTISTVDNRYWLDSEGNLMTMYNVPSLVSSSLTWERIRTLDLGIDLGFLNNELNVSFDWYQRKTLDMLAPGVTLPDVLGTKEPYTNAGSLRTRGWELNLSWNHRFGDFNVYASGNLSDYKTVVTDWNNPQGILSDYFSGKVYGDIYGFETDRLFTKDDFTYDAEGNRTGYAKGVANQDGLVNGGNFIYGPGDVKFKDLDGNGTIDGGKGTKDDMGDLKVIGNSTPRYQYGFRLGGSWKGIDLDMYFQGVGKWDQWSYGAFVMPFSRGADGIYANQMDYWTEDNPDAFYPRLYPGSGTSGTVSGVGKGAYNFYPQSRYLVDRSYLRFKNLTIGYTLPQELTKKWYLQKVRFYFTAENLCELINNSYAPVDPEIDASEGGTDADAMQNGVWGRVAPMTRTVSFGLQVSF</sequence>
<organism evidence="12 13">
    <name type="scientific">Bacteroides stercoris</name>
    <dbReference type="NCBI Taxonomy" id="46506"/>
    <lineage>
        <taxon>Bacteria</taxon>
        <taxon>Pseudomonadati</taxon>
        <taxon>Bacteroidota</taxon>
        <taxon>Bacteroidia</taxon>
        <taxon>Bacteroidales</taxon>
        <taxon>Bacteroidaceae</taxon>
        <taxon>Bacteroides</taxon>
    </lineage>
</organism>
<accession>A0A125MG66</accession>
<dbReference type="RefSeq" id="WP_060385615.1">
    <property type="nucleotide sequence ID" value="NZ_LRGC01000004.1"/>
</dbReference>
<evidence type="ECO:0000313" key="13">
    <source>
        <dbReference type="Proteomes" id="UP000056419"/>
    </source>
</evidence>
<dbReference type="Gene3D" id="2.40.170.20">
    <property type="entry name" value="TonB-dependent receptor, beta-barrel domain"/>
    <property type="match status" value="1"/>
</dbReference>
<dbReference type="Gene3D" id="2.60.40.1120">
    <property type="entry name" value="Carboxypeptidase-like, regulatory domain"/>
    <property type="match status" value="1"/>
</dbReference>
<evidence type="ECO:0000256" key="3">
    <source>
        <dbReference type="ARBA" id="ARBA00022452"/>
    </source>
</evidence>
<dbReference type="GO" id="GO:0009279">
    <property type="term" value="C:cell outer membrane"/>
    <property type="evidence" value="ECO:0007669"/>
    <property type="project" value="UniProtKB-SubCell"/>
</dbReference>
<feature type="domain" description="TonB-dependent receptor-like beta-barrel" evidence="10">
    <location>
        <begin position="443"/>
        <end position="1065"/>
    </location>
</feature>
<dbReference type="Pfam" id="PF13715">
    <property type="entry name" value="CarbopepD_reg_2"/>
    <property type="match status" value="1"/>
</dbReference>